<keyword evidence="2" id="KW-1185">Reference proteome</keyword>
<dbReference type="STRING" id="641147.HMPREF9021_01761"/>
<reference evidence="1 2" key="2">
    <citation type="submission" date="2011-10" db="EMBL/GenBank/DDBJ databases">
        <title>The Genome Sequence of Simonsiella muelleri ATCC 29453.</title>
        <authorList>
            <consortium name="The Broad Institute Genome Sequencing Platform"/>
            <consortium name="The Broad Institute Genome Sequencing Center for Infectious Disease"/>
            <person name="Earl A."/>
            <person name="Ward D."/>
            <person name="Feldgarden M."/>
            <person name="Gevers D."/>
            <person name="Izard J."/>
            <person name="Baranova O.V."/>
            <person name="Blanton J.M."/>
            <person name="Tanner A.C."/>
            <person name="Dewhirst F."/>
            <person name="Young S.K."/>
            <person name="Zeng Q."/>
            <person name="Gargeya S."/>
            <person name="Fitzgerald M."/>
            <person name="Haas B."/>
            <person name="Abouelleil A."/>
            <person name="Alvarado L."/>
            <person name="Arachchi H.M."/>
            <person name="Berlin A."/>
            <person name="Brown A."/>
            <person name="Chapman S.B."/>
            <person name="Chen Z."/>
            <person name="Dunbar C."/>
            <person name="Freedman E."/>
            <person name="Gearin G."/>
            <person name="Goldberg J."/>
            <person name="Griggs A."/>
            <person name="Gujja S."/>
            <person name="Heiman D."/>
            <person name="Howarth C."/>
            <person name="Larson L."/>
            <person name="Lui A."/>
            <person name="MacDonald P.J.P."/>
            <person name="Montmayeur A."/>
            <person name="Murphy C."/>
            <person name="Neiman D."/>
            <person name="Pearson M."/>
            <person name="Priest M."/>
            <person name="Roberts A."/>
            <person name="Saif S."/>
            <person name="Shea T."/>
            <person name="Shenoy N."/>
            <person name="Sisk P."/>
            <person name="Stolte C."/>
            <person name="Sykes S."/>
            <person name="Wortman J."/>
            <person name="Nusbaum C."/>
            <person name="Birren B."/>
        </authorList>
    </citation>
    <scope>NUCLEOTIDE SEQUENCE [LARGE SCALE GENOMIC DNA]</scope>
    <source>
        <strain evidence="1 2">ATCC 29453</strain>
    </source>
</reference>
<organism evidence="1 2">
    <name type="scientific">Simonsiella muelleri ATCC 29453</name>
    <dbReference type="NCBI Taxonomy" id="641147"/>
    <lineage>
        <taxon>Bacteria</taxon>
        <taxon>Pseudomonadati</taxon>
        <taxon>Pseudomonadota</taxon>
        <taxon>Betaproteobacteria</taxon>
        <taxon>Neisseriales</taxon>
        <taxon>Neisseriaceae</taxon>
        <taxon>Simonsiella</taxon>
    </lineage>
</organism>
<dbReference type="HOGENOM" id="CLU_1936704_0_0_4"/>
<accession>V9H7W6</accession>
<dbReference type="KEGG" id="smur:BWP33_08285"/>
<reference evidence="1 2" key="1">
    <citation type="submission" date="2010-03" db="EMBL/GenBank/DDBJ databases">
        <authorList>
            <consortium name="The Broad Institute Genome Sequencing Platform"/>
            <person name="Ward D."/>
            <person name="Earl A."/>
            <person name="Feldgarden M."/>
            <person name="Gevers D."/>
            <person name="Young S."/>
            <person name="Zeng Q."/>
            <person name="Koehrsen M."/>
            <person name="Alvarado L."/>
            <person name="Berlin A.M."/>
            <person name="Borenstein D."/>
            <person name="Chapman S.B."/>
            <person name="Chen Z."/>
            <person name="Engels R."/>
            <person name="Freedman E."/>
            <person name="Gellesch M."/>
            <person name="Goldberg J."/>
            <person name="Griggs A."/>
            <person name="Gujja S."/>
            <person name="Heilman E.R."/>
            <person name="Heiman D.I."/>
            <person name="Hepburn T.A."/>
            <person name="Howarth C."/>
            <person name="Jen D."/>
            <person name="Larson L."/>
            <person name="Mehta T."/>
            <person name="Park D."/>
            <person name="Pearson M."/>
            <person name="Richards J."/>
            <person name="Roberts A."/>
            <person name="Saif S."/>
            <person name="Shea T.D."/>
            <person name="Shenoy N."/>
            <person name="Sisk P."/>
            <person name="Stolte C."/>
            <person name="Sykes S.N."/>
            <person name="Walk T."/>
            <person name="White J."/>
            <person name="Yandava C."/>
            <person name="Izard J."/>
            <person name="Baranova O.V."/>
            <person name="Blanton J.M."/>
            <person name="Tanner A.C."/>
            <person name="Dewhirst F."/>
            <person name="Haas B."/>
            <person name="Nusbaum C."/>
            <person name="Birren B."/>
        </authorList>
    </citation>
    <scope>NUCLEOTIDE SEQUENCE [LARGE SCALE GENOMIC DNA]</scope>
    <source>
        <strain evidence="1 2">ATCC 29453</strain>
    </source>
</reference>
<dbReference type="RefSeq" id="WP_002642166.1">
    <property type="nucleotide sequence ID" value="NZ_CP019448.1"/>
</dbReference>
<evidence type="ECO:0000313" key="2">
    <source>
        <dbReference type="Proteomes" id="UP000017813"/>
    </source>
</evidence>
<evidence type="ECO:0000313" key="1">
    <source>
        <dbReference type="EMBL" id="EFG30474.1"/>
    </source>
</evidence>
<dbReference type="EMBL" id="ADCY02000035">
    <property type="protein sequence ID" value="EFG30474.1"/>
    <property type="molecule type" value="Genomic_DNA"/>
</dbReference>
<protein>
    <submittedName>
        <fullName evidence="1">Uncharacterized protein</fullName>
    </submittedName>
</protein>
<comment type="caution">
    <text evidence="1">The sequence shown here is derived from an EMBL/GenBank/DDBJ whole genome shotgun (WGS) entry which is preliminary data.</text>
</comment>
<proteinExistence type="predicted"/>
<dbReference type="AlphaFoldDB" id="V9H7W6"/>
<dbReference type="Proteomes" id="UP000017813">
    <property type="component" value="Unassembled WGS sequence"/>
</dbReference>
<name>V9H7W6_9NEIS</name>
<gene>
    <name evidence="1" type="ORF">HMPREF9021_01761</name>
</gene>
<sequence length="130" mass="14974">MQRSFTYRVLQWQYQYAPSHADNPPTFHDQSIQVIPSDDNRSVVCALFCPIQVNTENWQLSGLLDMQFTFAQLSDTSRETVSHILQSQQAFMEAALTATVNQLIQNFLVHTPETQTPWVEFSQFDLFQAA</sequence>